<dbReference type="AlphaFoldDB" id="A0A1F6EK35"/>
<sequence length="154" mass="17581">MFAKAIVNEATEKYGLKTIGARVREARKDKTFWELRRTVLDVVPKEVLNMEVYDKDKLGLSLINEIMPARLFDVTYGSAEMFSGEDEFGNSLLESEVPDEKLSEIDSGLIDLLNSNYQYERMAGEKSRQLLGLVIPMDETKRKVLDSIGIKQRE</sequence>
<evidence type="ECO:0000313" key="2">
    <source>
        <dbReference type="Proteomes" id="UP000178427"/>
    </source>
</evidence>
<accession>A0A1F6EK35</accession>
<evidence type="ECO:0000313" key="1">
    <source>
        <dbReference type="EMBL" id="OGG73672.1"/>
    </source>
</evidence>
<comment type="caution">
    <text evidence="1">The sequence shown here is derived from an EMBL/GenBank/DDBJ whole genome shotgun (WGS) entry which is preliminary data.</text>
</comment>
<dbReference type="Proteomes" id="UP000178427">
    <property type="component" value="Unassembled WGS sequence"/>
</dbReference>
<dbReference type="EMBL" id="MFMA01000046">
    <property type="protein sequence ID" value="OGG73672.1"/>
    <property type="molecule type" value="Genomic_DNA"/>
</dbReference>
<proteinExistence type="predicted"/>
<dbReference type="STRING" id="1798513.A3A40_03350"/>
<reference evidence="1 2" key="1">
    <citation type="journal article" date="2016" name="Nat. Commun.">
        <title>Thousands of microbial genomes shed light on interconnected biogeochemical processes in an aquifer system.</title>
        <authorList>
            <person name="Anantharaman K."/>
            <person name="Brown C.T."/>
            <person name="Hug L.A."/>
            <person name="Sharon I."/>
            <person name="Castelle C.J."/>
            <person name="Probst A.J."/>
            <person name="Thomas B.C."/>
            <person name="Singh A."/>
            <person name="Wilkins M.J."/>
            <person name="Karaoz U."/>
            <person name="Brodie E.L."/>
            <person name="Williams K.H."/>
            <person name="Hubbard S.S."/>
            <person name="Banfield J.F."/>
        </authorList>
    </citation>
    <scope>NUCLEOTIDE SEQUENCE [LARGE SCALE GENOMIC DNA]</scope>
</reference>
<gene>
    <name evidence="1" type="ORF">A3A40_03350</name>
</gene>
<protein>
    <submittedName>
        <fullName evidence="1">Uncharacterized protein</fullName>
    </submittedName>
</protein>
<organism evidence="1 2">
    <name type="scientific">Candidatus Kaiserbacteria bacterium RIFCSPLOWO2_01_FULL_54_20</name>
    <dbReference type="NCBI Taxonomy" id="1798513"/>
    <lineage>
        <taxon>Bacteria</taxon>
        <taxon>Candidatus Kaiseribacteriota</taxon>
    </lineage>
</organism>
<name>A0A1F6EK35_9BACT</name>